<dbReference type="SUPFAM" id="SSF53474">
    <property type="entry name" value="alpha/beta-Hydrolases"/>
    <property type="match status" value="1"/>
</dbReference>
<evidence type="ECO:0000313" key="4">
    <source>
        <dbReference type="EMBL" id="GIF95418.1"/>
    </source>
</evidence>
<dbReference type="InterPro" id="IPR053145">
    <property type="entry name" value="AB_hydrolase_Est10"/>
</dbReference>
<evidence type="ECO:0000256" key="1">
    <source>
        <dbReference type="SAM" id="Phobius"/>
    </source>
</evidence>
<dbReference type="GO" id="GO:0006508">
    <property type="term" value="P:proteolysis"/>
    <property type="evidence" value="ECO:0007669"/>
    <property type="project" value="InterPro"/>
</dbReference>
<sequence>MRKSLITAFGAVLLALAGTSPAAAETAATPYTPPTGLTATDLTFRNGGTELHGSVVRRADLDPAVRHPAIVLVHGSGAGPREELGQEAEVFARAGLVTLIYDKRADYTKTHRDYSALADDAVAGVRAVAALPDVDPARTGLWGLSEGGWIAPLAASRSAEAKFLVTIGAPGLPPARTQAWNLINRITRAGVTPSTVDAIVGTGMGLAVATDGFPQAAYDPVPALRAIRQPVLALWGELDTQVPPRESAEVFRRELTASPSVTIRILPHGAHAGRVTTDGYDRVGGPTINGFAMGELLPGYGTLMTDWIAQVTGGRLPASAADALPAQGSDSIPVSGVGPLWWAAFAVIALALLSWPVGALVRRLRGGRGRPAGARPARWLVLTGLIALVGGVAYPIMTVATSGKQTEAFLFGQPLAWLVLRVVTVLALLCTAWAVAALRSAQGRDRLRLAVTTAGGLLLVPFALSLGLLLP</sequence>
<accession>A0A8J3KEL1</accession>
<dbReference type="EMBL" id="BONH01000001">
    <property type="protein sequence ID" value="GIF95418.1"/>
    <property type="molecule type" value="Genomic_DNA"/>
</dbReference>
<dbReference type="AlphaFoldDB" id="A0A8J3KEL1"/>
<organism evidence="4 5">
    <name type="scientific">Catellatospora citrea</name>
    <dbReference type="NCBI Taxonomy" id="53366"/>
    <lineage>
        <taxon>Bacteria</taxon>
        <taxon>Bacillati</taxon>
        <taxon>Actinomycetota</taxon>
        <taxon>Actinomycetes</taxon>
        <taxon>Micromonosporales</taxon>
        <taxon>Micromonosporaceae</taxon>
        <taxon>Catellatospora</taxon>
    </lineage>
</organism>
<proteinExistence type="predicted"/>
<keyword evidence="2" id="KW-0732">Signal</keyword>
<feature type="transmembrane region" description="Helical" evidence="1">
    <location>
        <begin position="417"/>
        <end position="437"/>
    </location>
</feature>
<feature type="transmembrane region" description="Helical" evidence="1">
    <location>
        <begin position="340"/>
        <end position="358"/>
    </location>
</feature>
<feature type="signal peptide" evidence="2">
    <location>
        <begin position="1"/>
        <end position="24"/>
    </location>
</feature>
<dbReference type="Pfam" id="PF00326">
    <property type="entry name" value="Peptidase_S9"/>
    <property type="match status" value="1"/>
</dbReference>
<dbReference type="InterPro" id="IPR001375">
    <property type="entry name" value="Peptidase_S9_cat"/>
</dbReference>
<dbReference type="PANTHER" id="PTHR43265">
    <property type="entry name" value="ESTERASE ESTD"/>
    <property type="match status" value="1"/>
</dbReference>
<feature type="chain" id="PRO_5035232031" description="Peptidase S9 prolyl oligopeptidase catalytic domain-containing protein" evidence="2">
    <location>
        <begin position="25"/>
        <end position="471"/>
    </location>
</feature>
<feature type="transmembrane region" description="Helical" evidence="1">
    <location>
        <begin position="449"/>
        <end position="470"/>
    </location>
</feature>
<dbReference type="GO" id="GO:0008236">
    <property type="term" value="F:serine-type peptidase activity"/>
    <property type="evidence" value="ECO:0007669"/>
    <property type="project" value="InterPro"/>
</dbReference>
<evidence type="ECO:0000256" key="2">
    <source>
        <dbReference type="SAM" id="SignalP"/>
    </source>
</evidence>
<keyword evidence="1" id="KW-1133">Transmembrane helix</keyword>
<dbReference type="Proteomes" id="UP000659904">
    <property type="component" value="Unassembled WGS sequence"/>
</dbReference>
<feature type="domain" description="Peptidase S9 prolyl oligopeptidase catalytic" evidence="3">
    <location>
        <begin position="118"/>
        <end position="275"/>
    </location>
</feature>
<gene>
    <name evidence="4" type="ORF">Cci01nite_05120</name>
</gene>
<evidence type="ECO:0000259" key="3">
    <source>
        <dbReference type="Pfam" id="PF00326"/>
    </source>
</evidence>
<keyword evidence="1" id="KW-0472">Membrane</keyword>
<dbReference type="Gene3D" id="3.40.50.1820">
    <property type="entry name" value="alpha/beta hydrolase"/>
    <property type="match status" value="1"/>
</dbReference>
<dbReference type="InterPro" id="IPR029058">
    <property type="entry name" value="AB_hydrolase_fold"/>
</dbReference>
<keyword evidence="5" id="KW-1185">Reference proteome</keyword>
<reference evidence="4 5" key="1">
    <citation type="submission" date="2021-01" db="EMBL/GenBank/DDBJ databases">
        <title>Whole genome shotgun sequence of Catellatospora citrea NBRC 14495.</title>
        <authorList>
            <person name="Komaki H."/>
            <person name="Tamura T."/>
        </authorList>
    </citation>
    <scope>NUCLEOTIDE SEQUENCE [LARGE SCALE GENOMIC DNA]</scope>
    <source>
        <strain evidence="4 5">NBRC 14495</strain>
    </source>
</reference>
<dbReference type="GO" id="GO:0052689">
    <property type="term" value="F:carboxylic ester hydrolase activity"/>
    <property type="evidence" value="ECO:0007669"/>
    <property type="project" value="TreeGrafter"/>
</dbReference>
<name>A0A8J3KEL1_9ACTN</name>
<dbReference type="PANTHER" id="PTHR43265:SF1">
    <property type="entry name" value="ESTERASE ESTD"/>
    <property type="match status" value="1"/>
</dbReference>
<evidence type="ECO:0000313" key="5">
    <source>
        <dbReference type="Proteomes" id="UP000659904"/>
    </source>
</evidence>
<dbReference type="RefSeq" id="WP_120316243.1">
    <property type="nucleotide sequence ID" value="NZ_BONH01000001.1"/>
</dbReference>
<feature type="transmembrane region" description="Helical" evidence="1">
    <location>
        <begin position="379"/>
        <end position="397"/>
    </location>
</feature>
<comment type="caution">
    <text evidence="4">The sequence shown here is derived from an EMBL/GenBank/DDBJ whole genome shotgun (WGS) entry which is preliminary data.</text>
</comment>
<protein>
    <recommendedName>
        <fullName evidence="3">Peptidase S9 prolyl oligopeptidase catalytic domain-containing protein</fullName>
    </recommendedName>
</protein>
<keyword evidence="1" id="KW-0812">Transmembrane</keyword>